<feature type="compositionally biased region" description="Low complexity" evidence="1">
    <location>
        <begin position="240"/>
        <end position="254"/>
    </location>
</feature>
<keyword evidence="4" id="KW-1185">Reference proteome</keyword>
<feature type="compositionally biased region" description="Basic and acidic residues" evidence="1">
    <location>
        <begin position="215"/>
        <end position="236"/>
    </location>
</feature>
<evidence type="ECO:0000256" key="1">
    <source>
        <dbReference type="SAM" id="MobiDB-lite"/>
    </source>
</evidence>
<feature type="signal peptide" evidence="2">
    <location>
        <begin position="1"/>
        <end position="25"/>
    </location>
</feature>
<feature type="compositionally biased region" description="Polar residues" evidence="1">
    <location>
        <begin position="182"/>
        <end position="213"/>
    </location>
</feature>
<reference evidence="3 4" key="1">
    <citation type="journal article" date="2012" name="BMC Genomics">
        <title>Comparative genomic analysis of human infective Trypanosoma cruzi lineages with the bat-restricted subspecies T. cruzi marinkellei.</title>
        <authorList>
            <person name="Franzen O."/>
            <person name="Talavera-Lopez C."/>
            <person name="Ochaya S."/>
            <person name="Butler C.E."/>
            <person name="Messenger L.A."/>
            <person name="Lewis M.D."/>
            <person name="Llewellyn M.S."/>
            <person name="Marinkelle C.J."/>
            <person name="Tyler K.M."/>
            <person name="Miles M.A."/>
            <person name="Andersson B."/>
        </authorList>
    </citation>
    <scope>NUCLEOTIDE SEQUENCE [LARGE SCALE GENOMIC DNA]</scope>
    <source>
        <strain evidence="3 4">B7</strain>
    </source>
</reference>
<feature type="region of interest" description="Disordered" evidence="1">
    <location>
        <begin position="52"/>
        <end position="328"/>
    </location>
</feature>
<evidence type="ECO:0000256" key="2">
    <source>
        <dbReference type="SAM" id="SignalP"/>
    </source>
</evidence>
<evidence type="ECO:0000313" key="4">
    <source>
        <dbReference type="Proteomes" id="UP000007350"/>
    </source>
</evidence>
<sequence length="353" mass="36377">MMTTCRLLCALLVLALCCCPSVCVAEGDAEVTDNSRTLLIPEPPVTGVSGQANTFVTSSSTGLADPLPAPGGKADAQMNPGPGTVTVVSDGQGGGTPERPRNDTEQPNGTSGLQLAAGPPKSVQQEAEITETSGSMSESESSKEHKATEEKQSEASGPRHVPPEDPVTPSLESVTKEEPSRSEFSISEAGTVQTLIENQTPQRLSSGHGTIQKPTKKDTVQKSSEKATKLSEKNDVEEPTSGTTSDNGNGTSTTPALPEDSDKTTRPTNTEQGRGGSANPMAQIGTNSTVTVQSQEETVPNTTTTTTAPEAPTTTTTGAPSRPREIDGSLSSSAWVCAPLLLALSALAYTTLG</sequence>
<dbReference type="EMBL" id="AHKC01011504">
    <property type="protein sequence ID" value="EKF30778.1"/>
    <property type="molecule type" value="Genomic_DNA"/>
</dbReference>
<keyword evidence="2" id="KW-0732">Signal</keyword>
<dbReference type="Pfam" id="PF01456">
    <property type="entry name" value="Mucin"/>
    <property type="match status" value="1"/>
</dbReference>
<protein>
    <submittedName>
        <fullName evidence="3">Mucin TcMUCII, putative</fullName>
    </submittedName>
</protein>
<comment type="caution">
    <text evidence="3">The sequence shown here is derived from an EMBL/GenBank/DDBJ whole genome shotgun (WGS) entry which is preliminary data.</text>
</comment>
<feature type="compositionally biased region" description="Low complexity" evidence="1">
    <location>
        <begin position="296"/>
        <end position="320"/>
    </location>
</feature>
<feature type="compositionally biased region" description="Polar residues" evidence="1">
    <location>
        <begin position="52"/>
        <end position="62"/>
    </location>
</feature>
<dbReference type="Proteomes" id="UP000007350">
    <property type="component" value="Unassembled WGS sequence"/>
</dbReference>
<name>K2M720_TRYCR</name>
<feature type="chain" id="PRO_5003861001" evidence="2">
    <location>
        <begin position="26"/>
        <end position="353"/>
    </location>
</feature>
<accession>K2M720</accession>
<dbReference type="InterPro" id="IPR000458">
    <property type="entry name" value="Tryp_mucin"/>
</dbReference>
<dbReference type="AlphaFoldDB" id="K2M720"/>
<feature type="compositionally biased region" description="Low complexity" evidence="1">
    <location>
        <begin position="130"/>
        <end position="139"/>
    </location>
</feature>
<gene>
    <name evidence="3" type="ORF">MOQ_005399</name>
</gene>
<organism evidence="3 4">
    <name type="scientific">Trypanosoma cruzi marinkellei</name>
    <dbReference type="NCBI Taxonomy" id="85056"/>
    <lineage>
        <taxon>Eukaryota</taxon>
        <taxon>Discoba</taxon>
        <taxon>Euglenozoa</taxon>
        <taxon>Kinetoplastea</taxon>
        <taxon>Metakinetoplastina</taxon>
        <taxon>Trypanosomatida</taxon>
        <taxon>Trypanosomatidae</taxon>
        <taxon>Trypanosoma</taxon>
        <taxon>Schizotrypanum</taxon>
    </lineage>
</organism>
<evidence type="ECO:0000313" key="3">
    <source>
        <dbReference type="EMBL" id="EKF30778.1"/>
    </source>
</evidence>
<feature type="compositionally biased region" description="Basic and acidic residues" evidence="1">
    <location>
        <begin position="140"/>
        <end position="153"/>
    </location>
</feature>
<feature type="compositionally biased region" description="Polar residues" evidence="1">
    <location>
        <begin position="284"/>
        <end position="295"/>
    </location>
</feature>
<proteinExistence type="predicted"/>